<evidence type="ECO:0000313" key="1">
    <source>
        <dbReference type="EMBL" id="CAH2295500.1"/>
    </source>
</evidence>
<accession>A0AAD1WA55</accession>
<gene>
    <name evidence="1" type="ORF">PECUL_23A051884</name>
</gene>
<name>A0AAD1WA55_PELCU</name>
<protein>
    <recommendedName>
        <fullName evidence="3">Reverse transcriptase domain-containing protein</fullName>
    </recommendedName>
</protein>
<evidence type="ECO:0000313" key="2">
    <source>
        <dbReference type="Proteomes" id="UP001295444"/>
    </source>
</evidence>
<evidence type="ECO:0008006" key="3">
    <source>
        <dbReference type="Google" id="ProtNLM"/>
    </source>
</evidence>
<dbReference type="Proteomes" id="UP001295444">
    <property type="component" value="Chromosome 05"/>
</dbReference>
<dbReference type="PANTHER" id="PTHR21301">
    <property type="entry name" value="REVERSE TRANSCRIPTASE"/>
    <property type="match status" value="1"/>
</dbReference>
<keyword evidence="2" id="KW-1185">Reference proteome</keyword>
<dbReference type="AlphaFoldDB" id="A0AAD1WA55"/>
<dbReference type="EMBL" id="OW240916">
    <property type="protein sequence ID" value="CAH2295500.1"/>
    <property type="molecule type" value="Genomic_DNA"/>
</dbReference>
<proteinExistence type="predicted"/>
<reference evidence="1" key="1">
    <citation type="submission" date="2022-03" db="EMBL/GenBank/DDBJ databases">
        <authorList>
            <person name="Alioto T."/>
            <person name="Alioto T."/>
            <person name="Gomez Garrido J."/>
        </authorList>
    </citation>
    <scope>NUCLEOTIDE SEQUENCE</scope>
</reference>
<dbReference type="PANTHER" id="PTHR21301:SF12">
    <property type="match status" value="1"/>
</dbReference>
<sequence>MAPMYANAYMHIFEREHILHPYRERIVQYVRFIDDILILWKGSIAEAEQFVKNVNCLPSPVKITANISDTMVQYLDLEILIKDNKIEYQLYSKPTDRNTILHFESAHPEHSKKSLPYTQFCKSVSE</sequence>
<organism evidence="1 2">
    <name type="scientific">Pelobates cultripes</name>
    <name type="common">Western spadefoot toad</name>
    <dbReference type="NCBI Taxonomy" id="61616"/>
    <lineage>
        <taxon>Eukaryota</taxon>
        <taxon>Metazoa</taxon>
        <taxon>Chordata</taxon>
        <taxon>Craniata</taxon>
        <taxon>Vertebrata</taxon>
        <taxon>Euteleostomi</taxon>
        <taxon>Amphibia</taxon>
        <taxon>Batrachia</taxon>
        <taxon>Anura</taxon>
        <taxon>Pelobatoidea</taxon>
        <taxon>Pelobatidae</taxon>
        <taxon>Pelobates</taxon>
    </lineage>
</organism>